<evidence type="ECO:0000259" key="1">
    <source>
        <dbReference type="Pfam" id="PF02464"/>
    </source>
</evidence>
<dbReference type="Pfam" id="PF02464">
    <property type="entry name" value="CinA"/>
    <property type="match status" value="1"/>
</dbReference>
<dbReference type="EMBL" id="FNIC01000006">
    <property type="protein sequence ID" value="SDO14090.1"/>
    <property type="molecule type" value="Genomic_DNA"/>
</dbReference>
<organism evidence="2 3">
    <name type="scientific">Nocardioides szechwanensis</name>
    <dbReference type="NCBI Taxonomy" id="1005944"/>
    <lineage>
        <taxon>Bacteria</taxon>
        <taxon>Bacillati</taxon>
        <taxon>Actinomycetota</taxon>
        <taxon>Actinomycetes</taxon>
        <taxon>Propionibacteriales</taxon>
        <taxon>Nocardioidaceae</taxon>
        <taxon>Nocardioides</taxon>
    </lineage>
</organism>
<accession>A0A1H0H4S2</accession>
<dbReference type="InterPro" id="IPR036653">
    <property type="entry name" value="CinA-like_C"/>
</dbReference>
<dbReference type="SUPFAM" id="SSF142433">
    <property type="entry name" value="CinA-like"/>
    <property type="match status" value="1"/>
</dbReference>
<sequence>MADRNLKLAAQVHDLLKSRGAMMATAESLTGGQLAVLLTTAPGSSETFLGGVVSYATDIKTDVLGVPRSIVESDGVVSAACARAMAEGVRRLTGAAYAVSTTGVAGPDRQEDKPPGTVFVAVAGPAGVTALSLELSGDRAAIQQRTCAEALSALVEVLREEETPLR</sequence>
<dbReference type="AlphaFoldDB" id="A0A1H0H4S2"/>
<protein>
    <submittedName>
        <fullName evidence="2">Nicotinamide-nucleotide amidase/nicotinamide-nucleotide amidase</fullName>
    </submittedName>
</protein>
<dbReference type="NCBIfam" id="TIGR00199">
    <property type="entry name" value="PncC_domain"/>
    <property type="match status" value="1"/>
</dbReference>
<feature type="domain" description="CinA C-terminal" evidence="1">
    <location>
        <begin position="7"/>
        <end position="157"/>
    </location>
</feature>
<evidence type="ECO:0000313" key="2">
    <source>
        <dbReference type="EMBL" id="SDO14090.1"/>
    </source>
</evidence>
<keyword evidence="3" id="KW-1185">Reference proteome</keyword>
<reference evidence="2 3" key="1">
    <citation type="submission" date="2016-10" db="EMBL/GenBank/DDBJ databases">
        <authorList>
            <person name="de Groot N.N."/>
        </authorList>
    </citation>
    <scope>NUCLEOTIDE SEQUENCE [LARGE SCALE GENOMIC DNA]</scope>
    <source>
        <strain evidence="2 3">CGMCC 1.11147</strain>
    </source>
</reference>
<dbReference type="RefSeq" id="WP_091026050.1">
    <property type="nucleotide sequence ID" value="NZ_BKAE01000008.1"/>
</dbReference>
<name>A0A1H0H4S2_9ACTN</name>
<evidence type="ECO:0000313" key="3">
    <source>
        <dbReference type="Proteomes" id="UP000199004"/>
    </source>
</evidence>
<dbReference type="InterPro" id="IPR008136">
    <property type="entry name" value="CinA_C"/>
</dbReference>
<gene>
    <name evidence="2" type="ORF">SAMN05192576_3459</name>
</gene>
<dbReference type="Proteomes" id="UP000199004">
    <property type="component" value="Unassembled WGS sequence"/>
</dbReference>
<proteinExistence type="predicted"/>
<dbReference type="Gene3D" id="3.90.950.20">
    <property type="entry name" value="CinA-like"/>
    <property type="match status" value="1"/>
</dbReference>
<dbReference type="OrthoDB" id="1253990at2"/>
<dbReference type="STRING" id="1005944.SAMN05192576_3459"/>